<dbReference type="Pfam" id="PF06897">
    <property type="entry name" value="DUF1269"/>
    <property type="match status" value="1"/>
</dbReference>
<evidence type="ECO:0000313" key="2">
    <source>
        <dbReference type="EMBL" id="MFC0081016.1"/>
    </source>
</evidence>
<gene>
    <name evidence="2" type="ORF">ACFFRE_02435</name>
</gene>
<sequence length="93" mass="10045">MAVIVRQPDGKFQVTTNHHPVGARASWGLLCGVLFGLLFFVPLLGLVLGAGFGALGGLVDKTLIDREFRDRVRDLVQPGTSTLFLVVERVPSD</sequence>
<proteinExistence type="predicted"/>
<dbReference type="EMBL" id="JBHLYQ010000013">
    <property type="protein sequence ID" value="MFC0081016.1"/>
    <property type="molecule type" value="Genomic_DNA"/>
</dbReference>
<dbReference type="Proteomes" id="UP001589788">
    <property type="component" value="Unassembled WGS sequence"/>
</dbReference>
<evidence type="ECO:0000313" key="3">
    <source>
        <dbReference type="Proteomes" id="UP001589788"/>
    </source>
</evidence>
<keyword evidence="1" id="KW-1133">Transmembrane helix</keyword>
<reference evidence="2 3" key="1">
    <citation type="submission" date="2024-09" db="EMBL/GenBank/DDBJ databases">
        <authorList>
            <person name="Sun Q."/>
            <person name="Mori K."/>
        </authorList>
    </citation>
    <scope>NUCLEOTIDE SEQUENCE [LARGE SCALE GENOMIC DNA]</scope>
    <source>
        <strain evidence="2 3">JCM 15389</strain>
    </source>
</reference>
<comment type="caution">
    <text evidence="2">The sequence shown here is derived from an EMBL/GenBank/DDBJ whole genome shotgun (WGS) entry which is preliminary data.</text>
</comment>
<keyword evidence="3" id="KW-1185">Reference proteome</keyword>
<organism evidence="2 3">
    <name type="scientific">Aciditerrimonas ferrireducens</name>
    <dbReference type="NCBI Taxonomy" id="667306"/>
    <lineage>
        <taxon>Bacteria</taxon>
        <taxon>Bacillati</taxon>
        <taxon>Actinomycetota</taxon>
        <taxon>Acidimicrobiia</taxon>
        <taxon>Acidimicrobiales</taxon>
        <taxon>Acidimicrobiaceae</taxon>
        <taxon>Aciditerrimonas</taxon>
    </lineage>
</organism>
<accession>A0ABV6C011</accession>
<protein>
    <submittedName>
        <fullName evidence="2">DUF1269 domain-containing protein</fullName>
    </submittedName>
</protein>
<dbReference type="RefSeq" id="WP_377787824.1">
    <property type="nucleotide sequence ID" value="NZ_JBHLYQ010000013.1"/>
</dbReference>
<keyword evidence="1" id="KW-0812">Transmembrane</keyword>
<dbReference type="InterPro" id="IPR009200">
    <property type="entry name" value="DUF1269_membrane"/>
</dbReference>
<feature type="transmembrane region" description="Helical" evidence="1">
    <location>
        <begin position="27"/>
        <end position="59"/>
    </location>
</feature>
<name>A0ABV6C011_9ACTN</name>
<evidence type="ECO:0000256" key="1">
    <source>
        <dbReference type="SAM" id="Phobius"/>
    </source>
</evidence>
<keyword evidence="1" id="KW-0472">Membrane</keyword>